<dbReference type="RefSeq" id="WP_108997760.1">
    <property type="nucleotide sequence ID" value="NZ_QEEX01000001.1"/>
</dbReference>
<dbReference type="Gene3D" id="3.10.129.10">
    <property type="entry name" value="Hotdog Thioesterase"/>
    <property type="match status" value="1"/>
</dbReference>
<dbReference type="InterPro" id="IPR029069">
    <property type="entry name" value="HotDog_dom_sf"/>
</dbReference>
<sequence>MNLIWRTLLHFFLSRRRSPLGPFDVSSTAFRVLPTDLDTNRHMNNGRYLSISDLGRLDLLRRTGVYATLMRNEWYPVVQSSSMTHRKSLMPWQKFEVESKVSGFDDRAVYMEQRFVVKGEIYASIVLKARFLKRTGGTVPMNELVAALGFDAPHTEPAGWVQRWAQDAALPSTRQPAPSEW</sequence>
<dbReference type="EMBL" id="QEEX01000001">
    <property type="protein sequence ID" value="PWB97930.1"/>
    <property type="molecule type" value="Genomic_DNA"/>
</dbReference>
<accession>A0A2U1T257</accession>
<proteinExistence type="predicted"/>
<dbReference type="SUPFAM" id="SSF54637">
    <property type="entry name" value="Thioesterase/thiol ester dehydrase-isomerase"/>
    <property type="match status" value="1"/>
</dbReference>
<keyword evidence="2" id="KW-1185">Reference proteome</keyword>
<evidence type="ECO:0000313" key="1">
    <source>
        <dbReference type="EMBL" id="PWB97930.1"/>
    </source>
</evidence>
<dbReference type="AlphaFoldDB" id="A0A2U1T257"/>
<comment type="caution">
    <text evidence="1">The sequence shown here is derived from an EMBL/GenBank/DDBJ whole genome shotgun (WGS) entry which is preliminary data.</text>
</comment>
<reference evidence="2" key="1">
    <citation type="submission" date="2018-04" db="EMBL/GenBank/DDBJ databases">
        <authorList>
            <person name="Liu S."/>
            <person name="Wang Z."/>
            <person name="Li J."/>
        </authorList>
    </citation>
    <scope>NUCLEOTIDE SEQUENCE [LARGE SCALE GENOMIC DNA]</scope>
    <source>
        <strain evidence="2">S1194</strain>
    </source>
</reference>
<evidence type="ECO:0000313" key="2">
    <source>
        <dbReference type="Proteomes" id="UP000244978"/>
    </source>
</evidence>
<name>A0A2U1T257_9MICO</name>
<dbReference type="CDD" id="cd00586">
    <property type="entry name" value="4HBT"/>
    <property type="match status" value="1"/>
</dbReference>
<organism evidence="1 2">
    <name type="scientific">Homoserinimonas hongtaonis</name>
    <dbReference type="NCBI Taxonomy" id="2079791"/>
    <lineage>
        <taxon>Bacteria</taxon>
        <taxon>Bacillati</taxon>
        <taxon>Actinomycetota</taxon>
        <taxon>Actinomycetes</taxon>
        <taxon>Micrococcales</taxon>
        <taxon>Microbacteriaceae</taxon>
        <taxon>Homoserinimonas</taxon>
    </lineage>
</organism>
<dbReference type="Proteomes" id="UP000244978">
    <property type="component" value="Unassembled WGS sequence"/>
</dbReference>
<dbReference type="PANTHER" id="PTHR12475">
    <property type="match status" value="1"/>
</dbReference>
<protein>
    <submittedName>
        <fullName evidence="1">4-hydroxybenzoyl-CoA thioesterase</fullName>
    </submittedName>
</protein>
<dbReference type="InterPro" id="IPR051490">
    <property type="entry name" value="THEM6_lcsJ_thioesterase"/>
</dbReference>
<gene>
    <name evidence="1" type="ORF">DF220_08880</name>
</gene>
<dbReference type="PANTHER" id="PTHR12475:SF4">
    <property type="entry name" value="PROTEIN THEM6"/>
    <property type="match status" value="1"/>
</dbReference>
<dbReference type="Pfam" id="PF13279">
    <property type="entry name" value="4HBT_2"/>
    <property type="match status" value="1"/>
</dbReference>